<keyword evidence="2" id="KW-1185">Reference proteome</keyword>
<gene>
    <name evidence="1" type="ORF">CAG99_09905</name>
</gene>
<organism evidence="1 2">
    <name type="scientific">Streptomyces marincola</name>
    <dbReference type="NCBI Taxonomy" id="2878388"/>
    <lineage>
        <taxon>Bacteria</taxon>
        <taxon>Bacillati</taxon>
        <taxon>Actinomycetota</taxon>
        <taxon>Actinomycetes</taxon>
        <taxon>Kitasatosporales</taxon>
        <taxon>Streptomycetaceae</taxon>
        <taxon>Streptomyces</taxon>
    </lineage>
</organism>
<proteinExistence type="predicted"/>
<dbReference type="Proteomes" id="UP000194218">
    <property type="component" value="Chromosome"/>
</dbReference>
<evidence type="ECO:0000313" key="2">
    <source>
        <dbReference type="Proteomes" id="UP000194218"/>
    </source>
</evidence>
<dbReference type="AlphaFoldDB" id="A0A1W7CWM9"/>
<sequence>MPWRDGEGRPAYLAPGNEDGPLARLADSVEDEQLRDAADVLKHSLAVLANPKAPPQELRFVGEQLAVCLAAVITVADSRGAQLHQGDRTAGA</sequence>
<protein>
    <submittedName>
        <fullName evidence="1">Uncharacterized protein</fullName>
    </submittedName>
</protein>
<reference evidence="1 2" key="1">
    <citation type="submission" date="2017-05" db="EMBL/GenBank/DDBJ databases">
        <title>Complete genome sequence of Streptomyces sp. SCSIO 03032 revealed the diverse biosynthetic pathways for its bioactive secondary metabolites.</title>
        <authorList>
            <person name="Ma L."/>
            <person name="Zhu Y."/>
            <person name="Zhang W."/>
            <person name="Zhang G."/>
            <person name="Tian X."/>
            <person name="Zhang S."/>
            <person name="Zhang C."/>
        </authorList>
    </citation>
    <scope>NUCLEOTIDE SEQUENCE [LARGE SCALE GENOMIC DNA]</scope>
    <source>
        <strain evidence="1 2">SCSIO 03032</strain>
    </source>
</reference>
<dbReference type="EMBL" id="CP021121">
    <property type="protein sequence ID" value="ARQ69136.1"/>
    <property type="molecule type" value="Genomic_DNA"/>
</dbReference>
<evidence type="ECO:0000313" key="1">
    <source>
        <dbReference type="EMBL" id="ARQ69136.1"/>
    </source>
</evidence>
<dbReference type="KEGG" id="smao:CAG99_09905"/>
<accession>A0A1W7CWM9</accession>
<name>A0A1W7CWM9_9ACTN</name>